<proteinExistence type="predicted"/>
<accession>A0AAU2V3F1</accession>
<sequence length="166" mass="17977">MQTNTAMAGLLARTDVSGLGPDDVPELFRDVVRQGWTTSTGGARLLTALVAMTHGTYVDAVQEEYSVNGRGMSDEGLPAAGPERAQGLLRRCLAYARLALRRAHEQFGDARVKGYVSLSTGGFYEDTVTAYVTFCAQHPDLPRYLGPIEGYEEEAVAEVVLGDFEE</sequence>
<dbReference type="EMBL" id="CP108318">
    <property type="protein sequence ID" value="WTW61656.1"/>
    <property type="molecule type" value="Genomic_DNA"/>
</dbReference>
<dbReference type="AlphaFoldDB" id="A0AAU2V3F1"/>
<name>A0AAU2V3F1_9ACTN</name>
<evidence type="ECO:0000313" key="1">
    <source>
        <dbReference type="EMBL" id="WTW61656.1"/>
    </source>
</evidence>
<gene>
    <name evidence="1" type="ORF">OG549_13875</name>
</gene>
<reference evidence="1" key="1">
    <citation type="submission" date="2022-10" db="EMBL/GenBank/DDBJ databases">
        <title>The complete genomes of actinobacterial strains from the NBC collection.</title>
        <authorList>
            <person name="Joergensen T.S."/>
            <person name="Alvarez Arevalo M."/>
            <person name="Sterndorff E.B."/>
            <person name="Faurdal D."/>
            <person name="Vuksanovic O."/>
            <person name="Mourched A.-S."/>
            <person name="Charusanti P."/>
            <person name="Shaw S."/>
            <person name="Blin K."/>
            <person name="Weber T."/>
        </authorList>
    </citation>
    <scope>NUCLEOTIDE SEQUENCE</scope>
    <source>
        <strain evidence="1">NBC_00003</strain>
    </source>
</reference>
<organism evidence="1">
    <name type="scientific">Streptomyces sp. NBC_00003</name>
    <dbReference type="NCBI Taxonomy" id="2903608"/>
    <lineage>
        <taxon>Bacteria</taxon>
        <taxon>Bacillati</taxon>
        <taxon>Actinomycetota</taxon>
        <taxon>Actinomycetes</taxon>
        <taxon>Kitasatosporales</taxon>
        <taxon>Streptomycetaceae</taxon>
        <taxon>Streptomyces</taxon>
    </lineage>
</organism>
<protein>
    <submittedName>
        <fullName evidence="1">Uncharacterized protein</fullName>
    </submittedName>
</protein>